<sequence>MSTLRSVHDFVTLVRDELGLPIEESDLDRHLDDVAGWDSVHLLALCSALERATGRSISLPAVLTADSLGGIYATAVDR</sequence>
<proteinExistence type="predicted"/>
<feature type="domain" description="Carrier" evidence="1">
    <location>
        <begin position="1"/>
        <end position="78"/>
    </location>
</feature>
<dbReference type="Pfam" id="PF00550">
    <property type="entry name" value="PP-binding"/>
    <property type="match status" value="1"/>
</dbReference>
<dbReference type="InterPro" id="IPR009081">
    <property type="entry name" value="PP-bd_ACP"/>
</dbReference>
<reference evidence="2" key="1">
    <citation type="submission" date="2013-11" db="EMBL/GenBank/DDBJ databases">
        <title>New antitubercular compounds from marine-derived Verrucosispora sp. MS100047.</title>
        <authorList>
            <person name="Huang P."/>
            <person name="Xie F."/>
            <person name="Wang Q."/>
            <person name="Wang J."/>
            <person name="Wang Q."/>
            <person name="Abdel-Mageed W.M."/>
            <person name="Liu M."/>
            <person name="Han J."/>
            <person name="Song F."/>
            <person name="Dai H."/>
            <person name="Liu X."/>
            <person name="Zhang L."/>
        </authorList>
    </citation>
    <scope>NUCLEOTIDE SEQUENCE</scope>
    <source>
        <strain evidence="2">MS100047</strain>
    </source>
</reference>
<dbReference type="Gene3D" id="1.10.1200.10">
    <property type="entry name" value="ACP-like"/>
    <property type="match status" value="1"/>
</dbReference>
<dbReference type="InterPro" id="IPR036736">
    <property type="entry name" value="ACP-like_sf"/>
</dbReference>
<evidence type="ECO:0000313" key="2">
    <source>
        <dbReference type="EMBL" id="AIS85748.1"/>
    </source>
</evidence>
<dbReference type="SUPFAM" id="SSF47336">
    <property type="entry name" value="ACP-like"/>
    <property type="match status" value="1"/>
</dbReference>
<evidence type="ECO:0000259" key="1">
    <source>
        <dbReference type="PROSITE" id="PS50075"/>
    </source>
</evidence>
<protein>
    <recommendedName>
        <fullName evidence="1">Carrier domain-containing protein</fullName>
    </recommendedName>
</protein>
<dbReference type="PROSITE" id="PS50075">
    <property type="entry name" value="CARRIER"/>
    <property type="match status" value="1"/>
</dbReference>
<dbReference type="EMBL" id="KF826681">
    <property type="protein sequence ID" value="AIS85748.1"/>
    <property type="molecule type" value="Genomic_DNA"/>
</dbReference>
<dbReference type="AlphaFoldDB" id="A0A097CSV4"/>
<organism evidence="2">
    <name type="scientific">Verrucosispora sp. MS100047</name>
    <dbReference type="NCBI Taxonomy" id="1410949"/>
    <lineage>
        <taxon>Bacteria</taxon>
        <taxon>Bacillati</taxon>
        <taxon>Actinomycetota</taxon>
        <taxon>Actinomycetes</taxon>
        <taxon>Micromonosporales</taxon>
        <taxon>Micromonosporaceae</taxon>
        <taxon>Micromonospora</taxon>
    </lineage>
</organism>
<gene>
    <name evidence="2" type="ORF">VASRM7_505</name>
</gene>
<accession>A0A097CSV4</accession>
<name>A0A097CSV4_9ACTN</name>